<dbReference type="InterPro" id="IPR017825">
    <property type="entry name" value="Lycopene_cyclase_dom"/>
</dbReference>
<evidence type="ECO:0000256" key="5">
    <source>
        <dbReference type="ARBA" id="ARBA00022989"/>
    </source>
</evidence>
<evidence type="ECO:0000256" key="6">
    <source>
        <dbReference type="ARBA" id="ARBA00023136"/>
    </source>
</evidence>
<dbReference type="RefSeq" id="WP_239066498.1">
    <property type="nucleotide sequence ID" value="NZ_BONR01000001.1"/>
</dbReference>
<dbReference type="GO" id="GO:0045436">
    <property type="term" value="F:lycopene beta cyclase activity"/>
    <property type="evidence" value="ECO:0007669"/>
    <property type="project" value="UniProtKB-ARBA"/>
</dbReference>
<evidence type="ECO:0000313" key="10">
    <source>
        <dbReference type="Proteomes" id="UP000652354"/>
    </source>
</evidence>
<feature type="transmembrane region" description="Helical" evidence="8">
    <location>
        <begin position="6"/>
        <end position="24"/>
    </location>
</feature>
<organism evidence="9 10">
    <name type="scientific">Demequina activiva</name>
    <dbReference type="NCBI Taxonomy" id="1582364"/>
    <lineage>
        <taxon>Bacteria</taxon>
        <taxon>Bacillati</taxon>
        <taxon>Actinomycetota</taxon>
        <taxon>Actinomycetes</taxon>
        <taxon>Micrococcales</taxon>
        <taxon>Demequinaceae</taxon>
        <taxon>Demequina</taxon>
    </lineage>
</organism>
<reference evidence="9" key="1">
    <citation type="submission" date="2021-01" db="EMBL/GenBank/DDBJ databases">
        <title>Whole genome shotgun sequence of Demequina activiva NBRC 110675.</title>
        <authorList>
            <person name="Komaki H."/>
            <person name="Tamura T."/>
        </authorList>
    </citation>
    <scope>NUCLEOTIDE SEQUENCE</scope>
    <source>
        <strain evidence="9">NBRC 110675</strain>
    </source>
</reference>
<comment type="caution">
    <text evidence="9">The sequence shown here is derived from an EMBL/GenBank/DDBJ whole genome shotgun (WGS) entry which is preliminary data.</text>
</comment>
<proteinExistence type="predicted"/>
<evidence type="ECO:0000256" key="3">
    <source>
        <dbReference type="ARBA" id="ARBA00022692"/>
    </source>
</evidence>
<keyword evidence="5 8" id="KW-1133">Transmembrane helix</keyword>
<dbReference type="Proteomes" id="UP000652354">
    <property type="component" value="Unassembled WGS sequence"/>
</dbReference>
<sequence length="118" mass="13266">MTQYLYLIALLVSLMGLGTLDWRYRVALFADARRTLLTLAITVVLFLLWDLVGVGLGIFFIGEAPYLSGWLVAPEVPVEEIAFLTLLTYQTLLLWLAFARRHARRHARRTDAAGAEAS</sequence>
<comment type="subcellular location">
    <subcellularLocation>
        <location evidence="1">Membrane</location>
        <topology evidence="1">Multi-pass membrane protein</topology>
    </subcellularLocation>
</comment>
<evidence type="ECO:0000313" key="9">
    <source>
        <dbReference type="EMBL" id="GIG54122.1"/>
    </source>
</evidence>
<feature type="transmembrane region" description="Helical" evidence="8">
    <location>
        <begin position="81"/>
        <end position="99"/>
    </location>
</feature>
<name>A0A919Q2M4_9MICO</name>
<feature type="transmembrane region" description="Helical" evidence="8">
    <location>
        <begin position="36"/>
        <end position="61"/>
    </location>
</feature>
<dbReference type="GO" id="GO:0016872">
    <property type="term" value="F:intramolecular lyase activity"/>
    <property type="evidence" value="ECO:0007669"/>
    <property type="project" value="InterPro"/>
</dbReference>
<evidence type="ECO:0008006" key="11">
    <source>
        <dbReference type="Google" id="ProtNLM"/>
    </source>
</evidence>
<protein>
    <recommendedName>
        <fullName evidence="11">Lycopene cyclase domain-containing protein</fullName>
    </recommendedName>
</protein>
<dbReference type="GO" id="GO:0016117">
    <property type="term" value="P:carotenoid biosynthetic process"/>
    <property type="evidence" value="ECO:0007669"/>
    <property type="project" value="UniProtKB-KW"/>
</dbReference>
<keyword evidence="7" id="KW-0413">Isomerase</keyword>
<dbReference type="NCBIfam" id="TIGR03462">
    <property type="entry name" value="CarR_dom_SF"/>
    <property type="match status" value="1"/>
</dbReference>
<evidence type="ECO:0000256" key="8">
    <source>
        <dbReference type="SAM" id="Phobius"/>
    </source>
</evidence>
<gene>
    <name evidence="9" type="ORF">Dac01nite_08740</name>
</gene>
<dbReference type="AlphaFoldDB" id="A0A919Q2M4"/>
<evidence type="ECO:0000256" key="2">
    <source>
        <dbReference type="ARBA" id="ARBA00004829"/>
    </source>
</evidence>
<dbReference type="GO" id="GO:0016020">
    <property type="term" value="C:membrane"/>
    <property type="evidence" value="ECO:0007669"/>
    <property type="project" value="UniProtKB-SubCell"/>
</dbReference>
<evidence type="ECO:0000256" key="7">
    <source>
        <dbReference type="ARBA" id="ARBA00023235"/>
    </source>
</evidence>
<evidence type="ECO:0000256" key="4">
    <source>
        <dbReference type="ARBA" id="ARBA00022746"/>
    </source>
</evidence>
<comment type="pathway">
    <text evidence="2">Carotenoid biosynthesis.</text>
</comment>
<keyword evidence="6 8" id="KW-0472">Membrane</keyword>
<keyword evidence="4" id="KW-0125">Carotenoid biosynthesis</keyword>
<dbReference type="EMBL" id="BONR01000001">
    <property type="protein sequence ID" value="GIG54122.1"/>
    <property type="molecule type" value="Genomic_DNA"/>
</dbReference>
<keyword evidence="3 8" id="KW-0812">Transmembrane</keyword>
<keyword evidence="10" id="KW-1185">Reference proteome</keyword>
<evidence type="ECO:0000256" key="1">
    <source>
        <dbReference type="ARBA" id="ARBA00004141"/>
    </source>
</evidence>
<accession>A0A919Q2M4</accession>